<name>A0A167URM7_9HYPO</name>
<feature type="compositionally biased region" description="Low complexity" evidence="1">
    <location>
        <begin position="201"/>
        <end position="210"/>
    </location>
</feature>
<reference evidence="2 3" key="1">
    <citation type="journal article" date="2016" name="Genome Biol. Evol.">
        <title>Divergent and convergent evolution of fungal pathogenicity.</title>
        <authorList>
            <person name="Shang Y."/>
            <person name="Xiao G."/>
            <person name="Zheng P."/>
            <person name="Cen K."/>
            <person name="Zhan S."/>
            <person name="Wang C."/>
        </authorList>
    </citation>
    <scope>NUCLEOTIDE SEQUENCE [LARGE SCALE GENOMIC DNA]</scope>
    <source>
        <strain evidence="2 3">RCEF 264</strain>
    </source>
</reference>
<dbReference type="OrthoDB" id="5420387at2759"/>
<dbReference type="STRING" id="1081102.A0A167URM7"/>
<proteinExistence type="predicted"/>
<feature type="region of interest" description="Disordered" evidence="1">
    <location>
        <begin position="990"/>
        <end position="1013"/>
    </location>
</feature>
<keyword evidence="3" id="KW-1185">Reference proteome</keyword>
<dbReference type="PANTHER" id="PTHR42345">
    <property type="entry name" value="TPR_REGION DOMAIN-CONTAINING PROTEIN"/>
    <property type="match status" value="1"/>
</dbReference>
<evidence type="ECO:0000313" key="2">
    <source>
        <dbReference type="EMBL" id="OAA61834.1"/>
    </source>
</evidence>
<feature type="compositionally biased region" description="Low complexity" evidence="1">
    <location>
        <begin position="114"/>
        <end position="140"/>
    </location>
</feature>
<accession>A0A167URM7</accession>
<dbReference type="Proteomes" id="UP000076874">
    <property type="component" value="Unassembled WGS sequence"/>
</dbReference>
<feature type="compositionally biased region" description="Acidic residues" evidence="1">
    <location>
        <begin position="180"/>
        <end position="193"/>
    </location>
</feature>
<dbReference type="PANTHER" id="PTHR42345:SF2">
    <property type="entry name" value="HELICASE-LIKE PROTEIN"/>
    <property type="match status" value="1"/>
</dbReference>
<feature type="compositionally biased region" description="Basic and acidic residues" evidence="1">
    <location>
        <begin position="90"/>
        <end position="106"/>
    </location>
</feature>
<feature type="compositionally biased region" description="Low complexity" evidence="1">
    <location>
        <begin position="61"/>
        <end position="89"/>
    </location>
</feature>
<feature type="compositionally biased region" description="Basic residues" evidence="1">
    <location>
        <begin position="141"/>
        <end position="160"/>
    </location>
</feature>
<feature type="compositionally biased region" description="Basic and acidic residues" evidence="1">
    <location>
        <begin position="660"/>
        <end position="676"/>
    </location>
</feature>
<feature type="region of interest" description="Disordered" evidence="1">
    <location>
        <begin position="1"/>
        <end position="229"/>
    </location>
</feature>
<feature type="region of interest" description="Disordered" evidence="1">
    <location>
        <begin position="660"/>
        <end position="704"/>
    </location>
</feature>
<dbReference type="EMBL" id="AZHD01000007">
    <property type="protein sequence ID" value="OAA61834.1"/>
    <property type="molecule type" value="Genomic_DNA"/>
</dbReference>
<protein>
    <submittedName>
        <fullName evidence="2">Uncharacterized protein</fullName>
    </submittedName>
</protein>
<gene>
    <name evidence="2" type="ORF">SPI_04693</name>
</gene>
<organism evidence="2 3">
    <name type="scientific">Niveomyces insectorum RCEF 264</name>
    <dbReference type="NCBI Taxonomy" id="1081102"/>
    <lineage>
        <taxon>Eukaryota</taxon>
        <taxon>Fungi</taxon>
        <taxon>Dikarya</taxon>
        <taxon>Ascomycota</taxon>
        <taxon>Pezizomycotina</taxon>
        <taxon>Sordariomycetes</taxon>
        <taxon>Hypocreomycetidae</taxon>
        <taxon>Hypocreales</taxon>
        <taxon>Cordycipitaceae</taxon>
        <taxon>Niveomyces</taxon>
    </lineage>
</organism>
<comment type="caution">
    <text evidence="2">The sequence shown here is derived from an EMBL/GenBank/DDBJ whole genome shotgun (WGS) entry which is preliminary data.</text>
</comment>
<evidence type="ECO:0000313" key="3">
    <source>
        <dbReference type="Proteomes" id="UP000076874"/>
    </source>
</evidence>
<sequence length="1333" mass="143647">MPSLFVLKRSGRDASPWSRRPWHLHPAGPGDDLAIASDDDGNDRFADESNGSGSGSGSGYTSGYTSGNEKTVPPSASSALLSPTTTTTTNRERRDSKRDLLQDLIRRSLRGAGRALSATSTPSTPTSAPTSAPASAAASRHPSRRPSKPLHPRRHPRPARHSSTATAATRHLDQTSPFSLDEDNDDEDDDGDDDAVRNTPLLSASSRSASVNANKPLPSPPLPGSKLDVGPPARPVLKLARIMASLTDDDIEKLFSGAPQYFARSEGHFTGAPHPSVAYPWDEALGIRDLTDHVQIEDEAWSNVTAWPHIVRRTPAAAVTGAVAGDGDGLVLADEAPSPTKKRSHFYPRCRERPSMLSIQGLEKGTVGYEAALELAVSDALQEEQYGFDTLGSRPDVVLAARKNLMDPVAAAGAIAEATERPEKAADGANAGAVDETANGVKYVGETQILEELIKNGNRYADGSFYDESQGKDFYNELFHHILRPPKHFHSLHRYASSHAGNSTHANGHLVPQIEALLDVLALPNVWIDFSHVEWRLRLGQILWASSAQDEFDPGAGKPPGESASSQQQQQDHCHYDHRYPATCDERYTERYWLLLQILLATELLLRLDAITDGDEYGLDAVRPSQIHRFEKVASPSVRWSLILARAWLENMEVVRVDDEDKKKAEAADEEGKGKPDTAPATPNRESSVDSPKSGVKPKREHSLRHTMGWITTLTRKLSLIDGRLHASKVPETKYVYAVKARHVRRQCRGVAHFAQELRWPNDLGDLLAQSATTLARAPEPLNRTIATPPSVDGDLLKSRLEFSRRLPRRRKVVAGLHPGGWLSRSFLSGLMLPGDGLCNLLMATLLERDEAALRSLGPVAQLGGGFVYKGKSFWSTACVAGRVLAAGAGAAECMGWVSSDVVPEALGDGWVNIDVDDVGDDVRHTGRRARIWDKATIERSSSVLGDADPASVLPADFVIPYEAVYEETPPRHTHVELRRFGLYKPYKPARDKEEKQVAQEGATTGPTPAPPTSEPYFAEVAFAVASDGGPEQVYTYNLSYDIYFATAHPCVPSQRVKILKSPSSPTIQQIDVSGTGLAGRASSVHATGHPLHKYFAYASIHLTTLLRNRDKSLGVLLAEYAASTNRSTMAAASAAATPAPATTPSTTPPDHRTVLVIDCITGFSPQPAAHEMPLSPVLDRKHSWSEVSSSATSVSFPPLTKEISPIAALSGGTSGPLAGTPVTSPASVAARAVTPVRTPVGNAARAVTPVSTPAGNAATAATTATATSRTAASNMHHETRRRRFGSDAEILVRAICAEKGWNALVSRRRRGCLACAIREAGALGWRVVIRVD</sequence>
<feature type="region of interest" description="Disordered" evidence="1">
    <location>
        <begin position="551"/>
        <end position="574"/>
    </location>
</feature>
<evidence type="ECO:0000256" key="1">
    <source>
        <dbReference type="SAM" id="MobiDB-lite"/>
    </source>
</evidence>